<reference evidence="1 2" key="1">
    <citation type="submission" date="2013-11" db="EMBL/GenBank/DDBJ databases">
        <title>Metagenomic analysis of a methanogenic consortium involved in long chain n-alkane degradation.</title>
        <authorList>
            <person name="Davidova I.A."/>
            <person name="Callaghan A.V."/>
            <person name="Wawrik B."/>
            <person name="Pruitt S."/>
            <person name="Marks C."/>
            <person name="Duncan K.E."/>
            <person name="Suflita J.M."/>
        </authorList>
    </citation>
    <scope>NUCLEOTIDE SEQUENCE [LARGE SCALE GENOMIC DNA]</scope>
    <source>
        <strain evidence="1 2">SPR</strain>
    </source>
</reference>
<evidence type="ECO:0000313" key="1">
    <source>
        <dbReference type="EMBL" id="KIX16000.1"/>
    </source>
</evidence>
<accession>A0A0D2K384</accession>
<name>A0A0D2K384_9BACT</name>
<dbReference type="AlphaFoldDB" id="A0A0D2K384"/>
<dbReference type="InterPro" id="IPR013429">
    <property type="entry name" value="Regulatory_FmdB_Zinc_ribbon"/>
</dbReference>
<dbReference type="NCBIfam" id="TIGR02605">
    <property type="entry name" value="CxxC_CxxC_SSSS"/>
    <property type="match status" value="1"/>
</dbReference>
<keyword evidence="2" id="KW-1185">Reference proteome</keyword>
<dbReference type="InParanoid" id="A0A0D2K384"/>
<dbReference type="EMBL" id="AZAC01000001">
    <property type="protein sequence ID" value="KIX16000.1"/>
    <property type="molecule type" value="Genomic_DNA"/>
</dbReference>
<comment type="caution">
    <text evidence="1">The sequence shown here is derived from an EMBL/GenBank/DDBJ whole genome shotgun (WGS) entry which is preliminary data.</text>
</comment>
<protein>
    <submittedName>
        <fullName evidence="1">FmdB family transcriptional regulator</fullName>
    </submittedName>
</protein>
<evidence type="ECO:0000313" key="2">
    <source>
        <dbReference type="Proteomes" id="UP000032233"/>
    </source>
</evidence>
<sequence length="56" mass="6315">MPAYEYVCSKCGSKEIRITGINDHKVFCDQCDGEMFRHVDPESLLASYATSQVNAR</sequence>
<proteinExistence type="predicted"/>
<dbReference type="Proteomes" id="UP000032233">
    <property type="component" value="Unassembled WGS sequence"/>
</dbReference>
<organism evidence="1 2">
    <name type="scientific">Dethiosulfatarculus sandiegensis</name>
    <dbReference type="NCBI Taxonomy" id="1429043"/>
    <lineage>
        <taxon>Bacteria</taxon>
        <taxon>Pseudomonadati</taxon>
        <taxon>Thermodesulfobacteriota</taxon>
        <taxon>Desulfarculia</taxon>
        <taxon>Desulfarculales</taxon>
        <taxon>Desulfarculaceae</taxon>
        <taxon>Dethiosulfatarculus</taxon>
    </lineage>
</organism>
<gene>
    <name evidence="1" type="ORF">X474_01795</name>
</gene>